<evidence type="ECO:0000256" key="4">
    <source>
        <dbReference type="SAM" id="MobiDB-lite"/>
    </source>
</evidence>
<dbReference type="Gene3D" id="1.10.8.10">
    <property type="entry name" value="DNA helicase RuvA subunit, C-terminal domain"/>
    <property type="match status" value="1"/>
</dbReference>
<protein>
    <recommendedName>
        <fullName evidence="5">UBX domain-containing protein</fullName>
    </recommendedName>
</protein>
<dbReference type="PROSITE" id="PS50033">
    <property type="entry name" value="UBX"/>
    <property type="match status" value="1"/>
</dbReference>
<comment type="subcellular location">
    <subcellularLocation>
        <location evidence="1">Cytoplasm</location>
    </subcellularLocation>
</comment>
<keyword evidence="7" id="KW-1185">Reference proteome</keyword>
<dbReference type="GO" id="GO:0036503">
    <property type="term" value="P:ERAD pathway"/>
    <property type="evidence" value="ECO:0007669"/>
    <property type="project" value="TreeGrafter"/>
</dbReference>
<evidence type="ECO:0000256" key="1">
    <source>
        <dbReference type="ARBA" id="ARBA00004496"/>
    </source>
</evidence>
<dbReference type="Pfam" id="PF21021">
    <property type="entry name" value="FAF1"/>
    <property type="match status" value="1"/>
</dbReference>
<dbReference type="Gene3D" id="3.10.20.90">
    <property type="entry name" value="Phosphatidylinositol 3-kinase Catalytic Subunit, Chain A, domain 1"/>
    <property type="match status" value="1"/>
</dbReference>
<proteinExistence type="predicted"/>
<reference evidence="6" key="2">
    <citation type="submission" date="2015-02" db="UniProtKB">
        <authorList>
            <consortium name="EnsemblMetazoa"/>
        </authorList>
    </citation>
    <scope>IDENTIFICATION</scope>
</reference>
<dbReference type="SMART" id="SM00594">
    <property type="entry name" value="UAS"/>
    <property type="match status" value="1"/>
</dbReference>
<dbReference type="InterPro" id="IPR006577">
    <property type="entry name" value="UAS"/>
</dbReference>
<dbReference type="GO" id="GO:0043130">
    <property type="term" value="F:ubiquitin binding"/>
    <property type="evidence" value="ECO:0007669"/>
    <property type="project" value="TreeGrafter"/>
</dbReference>
<dbReference type="InterPro" id="IPR001012">
    <property type="entry name" value="UBX_dom"/>
</dbReference>
<dbReference type="InterPro" id="IPR054109">
    <property type="entry name" value="UBA_8"/>
</dbReference>
<dbReference type="InterPro" id="IPR049483">
    <property type="entry name" value="FAF1_2-like_UAS"/>
</dbReference>
<dbReference type="SUPFAM" id="SSF52833">
    <property type="entry name" value="Thioredoxin-like"/>
    <property type="match status" value="1"/>
</dbReference>
<dbReference type="EnsemblMetazoa" id="SMAR011581-RA">
    <property type="protein sequence ID" value="SMAR011581-PA"/>
    <property type="gene ID" value="SMAR011581"/>
</dbReference>
<dbReference type="HOGENOM" id="CLU_047924_0_0_1"/>
<evidence type="ECO:0000256" key="2">
    <source>
        <dbReference type="ARBA" id="ARBA00022490"/>
    </source>
</evidence>
<evidence type="ECO:0000313" key="6">
    <source>
        <dbReference type="EnsemblMetazoa" id="SMAR011581-PA"/>
    </source>
</evidence>
<reference evidence="7" key="1">
    <citation type="submission" date="2011-05" db="EMBL/GenBank/DDBJ databases">
        <authorList>
            <person name="Richards S.R."/>
            <person name="Qu J."/>
            <person name="Jiang H."/>
            <person name="Jhangiani S.N."/>
            <person name="Agravi P."/>
            <person name="Goodspeed R."/>
            <person name="Gross S."/>
            <person name="Mandapat C."/>
            <person name="Jackson L."/>
            <person name="Mathew T."/>
            <person name="Pu L."/>
            <person name="Thornton R."/>
            <person name="Saada N."/>
            <person name="Wilczek-Boney K.B."/>
            <person name="Lee S."/>
            <person name="Kovar C."/>
            <person name="Wu Y."/>
            <person name="Scherer S.E."/>
            <person name="Worley K.C."/>
            <person name="Muzny D.M."/>
            <person name="Gibbs R."/>
        </authorList>
    </citation>
    <scope>NUCLEOTIDE SEQUENCE</scope>
    <source>
        <strain evidence="7">Brora</strain>
    </source>
</reference>
<feature type="domain" description="UBX" evidence="5">
    <location>
        <begin position="346"/>
        <end position="428"/>
    </location>
</feature>
<dbReference type="OMA" id="ILIRHQW"/>
<dbReference type="eggNOG" id="KOG1363">
    <property type="taxonomic scope" value="Eukaryota"/>
</dbReference>
<dbReference type="STRING" id="126957.T1JCR2"/>
<organism evidence="6 7">
    <name type="scientific">Strigamia maritima</name>
    <name type="common">European centipede</name>
    <name type="synonym">Geophilus maritimus</name>
    <dbReference type="NCBI Taxonomy" id="126957"/>
    <lineage>
        <taxon>Eukaryota</taxon>
        <taxon>Metazoa</taxon>
        <taxon>Ecdysozoa</taxon>
        <taxon>Arthropoda</taxon>
        <taxon>Myriapoda</taxon>
        <taxon>Chilopoda</taxon>
        <taxon>Pleurostigmophora</taxon>
        <taxon>Geophilomorpha</taxon>
        <taxon>Linotaeniidae</taxon>
        <taxon>Strigamia</taxon>
    </lineage>
</organism>
<accession>T1JCR2</accession>
<dbReference type="Pfam" id="PF22566">
    <property type="entry name" value="UBA_8"/>
    <property type="match status" value="1"/>
</dbReference>
<evidence type="ECO:0000313" key="7">
    <source>
        <dbReference type="Proteomes" id="UP000014500"/>
    </source>
</evidence>
<dbReference type="Gene3D" id="3.40.30.10">
    <property type="entry name" value="Glutaredoxin"/>
    <property type="match status" value="1"/>
</dbReference>
<dbReference type="AlphaFoldDB" id="T1JCR2"/>
<feature type="region of interest" description="Disordered" evidence="4">
    <location>
        <begin position="291"/>
        <end position="318"/>
    </location>
</feature>
<dbReference type="PANTHER" id="PTHR23322:SF1">
    <property type="entry name" value="FAS-ASSOCIATED FACTOR 2"/>
    <property type="match status" value="1"/>
</dbReference>
<dbReference type="SUPFAM" id="SSF54236">
    <property type="entry name" value="Ubiquitin-like"/>
    <property type="match status" value="1"/>
</dbReference>
<dbReference type="PANTHER" id="PTHR23322">
    <property type="entry name" value="FAS-ASSOCIATED PROTEIN"/>
    <property type="match status" value="1"/>
</dbReference>
<evidence type="ECO:0000259" key="5">
    <source>
        <dbReference type="PROSITE" id="PS50033"/>
    </source>
</evidence>
<dbReference type="InterPro" id="IPR036249">
    <property type="entry name" value="Thioredoxin-like_sf"/>
</dbReference>
<sequence length="433" mass="50397">MADEEELSPVQTEKLLQFQDLTGIEEIDRCRRLLEMHNWDIEVAVQDTLNMQEGSPSVFHPPSNNAPQVVTHPDDQRVYIASASSRQLGLVGWTYYFLTFPVRLLYNTFFSLLSFAYVTDPVADVMNFITDYETRYGTLHPVFYQGTYSQVLNDAKRELKFLLVYLHSDEHQDTAEFCRSTLRNADLIQFVNINTLFWACSVRSPEGYRVSQALRENSYPFLAVIVLRENRMTVVARIEGIMKPVELLTRLRQVLSENEGSLIAARADRHERNLNQTIRQQQDEAYLESLKADQEKEKRKREEQEKKEKIEQDVRDQQMAAERKREEISRLKVELAYLIPQEPPLNHPDCIRIVIKLPNGTRLERRFLKTCSLKVLYYYVFCHPDSPNQFQVVTNFPRRVLPCEPSTDNPDPPTFAFIGLGPSETLFVHDLEA</sequence>
<name>T1JCR2_STRMM</name>
<dbReference type="CDD" id="cd14414">
    <property type="entry name" value="UBA_FAF2"/>
    <property type="match status" value="1"/>
</dbReference>
<dbReference type="GO" id="GO:0005783">
    <property type="term" value="C:endoplasmic reticulum"/>
    <property type="evidence" value="ECO:0007669"/>
    <property type="project" value="TreeGrafter"/>
</dbReference>
<dbReference type="CDD" id="cd16120">
    <property type="entry name" value="UBX_UBXN3B"/>
    <property type="match status" value="1"/>
</dbReference>
<keyword evidence="3" id="KW-0175">Coiled coil</keyword>
<dbReference type="InterPro" id="IPR029071">
    <property type="entry name" value="Ubiquitin-like_domsf"/>
</dbReference>
<evidence type="ECO:0000256" key="3">
    <source>
        <dbReference type="ARBA" id="ARBA00023054"/>
    </source>
</evidence>
<dbReference type="InterPro" id="IPR050730">
    <property type="entry name" value="UBX_domain-protein"/>
</dbReference>
<dbReference type="PhylomeDB" id="T1JCR2"/>
<keyword evidence="2" id="KW-0963">Cytoplasm</keyword>
<dbReference type="Pfam" id="PF00789">
    <property type="entry name" value="UBX"/>
    <property type="match status" value="1"/>
</dbReference>
<dbReference type="Proteomes" id="UP000014500">
    <property type="component" value="Unassembled WGS sequence"/>
</dbReference>
<dbReference type="EMBL" id="JH432074">
    <property type="status" value="NOT_ANNOTATED_CDS"/>
    <property type="molecule type" value="Genomic_DNA"/>
</dbReference>